<reference evidence="3 4" key="1">
    <citation type="submission" date="2019-08" db="EMBL/GenBank/DDBJ databases">
        <title>In-depth cultivation of the pig gut microbiome towards novel bacterial diversity and tailored functional studies.</title>
        <authorList>
            <person name="Wylensek D."/>
            <person name="Hitch T.C.A."/>
            <person name="Clavel T."/>
        </authorList>
    </citation>
    <scope>NUCLEOTIDE SEQUENCE [LARGE SCALE GENOMIC DNA]</scope>
    <source>
        <strain evidence="3 4">Oil-RF-744-WCA-WT-10</strain>
    </source>
</reference>
<keyword evidence="4" id="KW-1185">Reference proteome</keyword>
<evidence type="ECO:0000256" key="1">
    <source>
        <dbReference type="SAM" id="MobiDB-lite"/>
    </source>
</evidence>
<gene>
    <name evidence="3" type="ORF">FYJ29_07685</name>
</gene>
<evidence type="ECO:0000313" key="4">
    <source>
        <dbReference type="Proteomes" id="UP000483362"/>
    </source>
</evidence>
<feature type="signal peptide" evidence="2">
    <location>
        <begin position="1"/>
        <end position="21"/>
    </location>
</feature>
<feature type="compositionally biased region" description="Polar residues" evidence="1">
    <location>
        <begin position="151"/>
        <end position="160"/>
    </location>
</feature>
<accession>A0A6L5XDF9</accession>
<evidence type="ECO:0000313" key="3">
    <source>
        <dbReference type="EMBL" id="MSS17635.1"/>
    </source>
</evidence>
<keyword evidence="2" id="KW-0732">Signal</keyword>
<proteinExistence type="predicted"/>
<organism evidence="3 4">
    <name type="scientific">Sodaliphilus pleomorphus</name>
    <dbReference type="NCBI Taxonomy" id="2606626"/>
    <lineage>
        <taxon>Bacteria</taxon>
        <taxon>Pseudomonadati</taxon>
        <taxon>Bacteroidota</taxon>
        <taxon>Bacteroidia</taxon>
        <taxon>Bacteroidales</taxon>
        <taxon>Muribaculaceae</taxon>
        <taxon>Sodaliphilus</taxon>
    </lineage>
</organism>
<name>A0A6L5XDF9_9BACT</name>
<feature type="region of interest" description="Disordered" evidence="1">
    <location>
        <begin position="145"/>
        <end position="180"/>
    </location>
</feature>
<evidence type="ECO:0000256" key="2">
    <source>
        <dbReference type="SAM" id="SignalP"/>
    </source>
</evidence>
<dbReference type="EMBL" id="VULT01000010">
    <property type="protein sequence ID" value="MSS17635.1"/>
    <property type="molecule type" value="Genomic_DNA"/>
</dbReference>
<dbReference type="AlphaFoldDB" id="A0A6L5XDF9"/>
<dbReference type="Proteomes" id="UP000483362">
    <property type="component" value="Unassembled WGS sequence"/>
</dbReference>
<sequence length="180" mass="19397">MKKLVLLLIVALALGASSAQAVTGKRLPRKARKVAVAAVKYNYTGTYENSFADYEGNPVTTYLAINYDASTGEATGEYKNDEGEVIPIVGKVEGGKLKCHQADPNADLLNQVDLTLHFYDNNRLKVDEISGAFKRTSSEYTAIEMRAPEQAESSAPSKSLQEAGEEVKKAAAAGQPEPTR</sequence>
<protein>
    <submittedName>
        <fullName evidence="3">Uncharacterized protein</fullName>
    </submittedName>
</protein>
<feature type="chain" id="PRO_5027005783" evidence="2">
    <location>
        <begin position="22"/>
        <end position="180"/>
    </location>
</feature>
<dbReference type="RefSeq" id="WP_154328531.1">
    <property type="nucleotide sequence ID" value="NZ_CP045696.1"/>
</dbReference>
<comment type="caution">
    <text evidence="3">The sequence shown here is derived from an EMBL/GenBank/DDBJ whole genome shotgun (WGS) entry which is preliminary data.</text>
</comment>